<dbReference type="CDD" id="cd22359">
    <property type="entry name" value="SfsA-like_bacterial"/>
    <property type="match status" value="1"/>
</dbReference>
<dbReference type="InterPro" id="IPR005224">
    <property type="entry name" value="SfsA"/>
</dbReference>
<dbReference type="HAMAP" id="MF_00095">
    <property type="entry name" value="SfsA"/>
    <property type="match status" value="1"/>
</dbReference>
<dbReference type="NCBIfam" id="TIGR00230">
    <property type="entry name" value="sfsA"/>
    <property type="match status" value="1"/>
</dbReference>
<dbReference type="GO" id="GO:0003677">
    <property type="term" value="F:DNA binding"/>
    <property type="evidence" value="ECO:0007669"/>
    <property type="project" value="InterPro"/>
</dbReference>
<feature type="domain" description="Sugar fermentation stimulation protein C-terminal" evidence="2">
    <location>
        <begin position="81"/>
        <end position="216"/>
    </location>
</feature>
<dbReference type="InterPro" id="IPR040452">
    <property type="entry name" value="SfsA_C"/>
</dbReference>
<dbReference type="RefSeq" id="WP_176817406.1">
    <property type="nucleotide sequence ID" value="NZ_JABXWP010000001.1"/>
</dbReference>
<dbReference type="AlphaFoldDB" id="A0A7Y7QDB1"/>
<evidence type="ECO:0000259" key="3">
    <source>
        <dbReference type="Pfam" id="PF17746"/>
    </source>
</evidence>
<organism evidence="4 5">
    <name type="scientific">Lacticaseibacillus rhamnosus</name>
    <name type="common">Lactobacillus rhamnosus</name>
    <dbReference type="NCBI Taxonomy" id="47715"/>
    <lineage>
        <taxon>Bacteria</taxon>
        <taxon>Bacillati</taxon>
        <taxon>Bacillota</taxon>
        <taxon>Bacilli</taxon>
        <taxon>Lactobacillales</taxon>
        <taxon>Lactobacillaceae</taxon>
        <taxon>Lacticaseibacillus</taxon>
    </lineage>
</organism>
<evidence type="ECO:0000313" key="4">
    <source>
        <dbReference type="EMBL" id="NVO87007.1"/>
    </source>
</evidence>
<dbReference type="EMBL" id="JABXWP010000001">
    <property type="protein sequence ID" value="NVO87007.1"/>
    <property type="molecule type" value="Genomic_DNA"/>
</dbReference>
<dbReference type="Gene3D" id="2.40.50.580">
    <property type="match status" value="1"/>
</dbReference>
<protein>
    <recommendedName>
        <fullName evidence="1">Sugar fermentation stimulation protein homolog</fullName>
    </recommendedName>
</protein>
<gene>
    <name evidence="1 4" type="primary">sfsA</name>
    <name evidence="4" type="ORF">HWN39_00670</name>
</gene>
<dbReference type="PANTHER" id="PTHR30545">
    <property type="entry name" value="SUGAR FERMENTATION STIMULATION PROTEIN A"/>
    <property type="match status" value="1"/>
</dbReference>
<evidence type="ECO:0000256" key="1">
    <source>
        <dbReference type="HAMAP-Rule" id="MF_00095"/>
    </source>
</evidence>
<reference evidence="4 5" key="1">
    <citation type="submission" date="2020-06" db="EMBL/GenBank/DDBJ databases">
        <title>Lactobacillus rhamnosus QC,genome.</title>
        <authorList>
            <person name="Yi H."/>
            <person name="Jin M."/>
        </authorList>
    </citation>
    <scope>NUCLEOTIDE SEQUENCE [LARGE SCALE GENOMIC DNA]</scope>
    <source>
        <strain evidence="4 5">QC</strain>
    </source>
</reference>
<dbReference type="PANTHER" id="PTHR30545:SF2">
    <property type="entry name" value="SUGAR FERMENTATION STIMULATION PROTEIN A"/>
    <property type="match status" value="1"/>
</dbReference>
<dbReference type="Pfam" id="PF17746">
    <property type="entry name" value="SfsA_N"/>
    <property type="match status" value="1"/>
</dbReference>
<dbReference type="Proteomes" id="UP000542889">
    <property type="component" value="Unassembled WGS sequence"/>
</dbReference>
<name>A0A7Y7QDB1_LACRH</name>
<evidence type="ECO:0000259" key="2">
    <source>
        <dbReference type="Pfam" id="PF03749"/>
    </source>
</evidence>
<dbReference type="Pfam" id="PF03749">
    <property type="entry name" value="SfsA"/>
    <property type="match status" value="1"/>
</dbReference>
<dbReference type="Gene3D" id="3.40.1350.60">
    <property type="match status" value="1"/>
</dbReference>
<proteinExistence type="inferred from homology"/>
<comment type="caution">
    <text evidence="4">The sequence shown here is derived from an EMBL/GenBank/DDBJ whole genome shotgun (WGS) entry which is preliminary data.</text>
</comment>
<sequence length="243" mass="27221">MQYQNVSVGQLIRRVSRFTVEIAIDGVTTSVHMNNTGRNKEILVPGSLASVRYVDHPNRKTHYDLLAVKRQNRWINIDSLAPNHVARECLEAGTMKLPGLSLPYAVRPETTWRDSRLDFAGTAADGQSWFVETKGVTLANQTLAAFPDAPTTRALKHVHTLTMAQAAGYQAFLVFIVQLPNIQQMTIYRERFPELVTAITTAKQNGVRVLAYDTMTGPDFITFGQTILFDEHLPFTEMNLTSL</sequence>
<evidence type="ECO:0000313" key="5">
    <source>
        <dbReference type="Proteomes" id="UP000542889"/>
    </source>
</evidence>
<feature type="domain" description="SfsA N-terminal OB" evidence="3">
    <location>
        <begin position="12"/>
        <end position="77"/>
    </location>
</feature>
<accession>A0A7Y7QDB1</accession>
<comment type="similarity">
    <text evidence="1">Belongs to the SfsA family.</text>
</comment>
<dbReference type="InterPro" id="IPR041465">
    <property type="entry name" value="SfsA_N"/>
</dbReference>